<dbReference type="AlphaFoldDB" id="A0A0A9FE45"/>
<accession>A0A0A9FE45</accession>
<dbReference type="EMBL" id="GBRH01186581">
    <property type="protein sequence ID" value="JAE11315.1"/>
    <property type="molecule type" value="Transcribed_RNA"/>
</dbReference>
<reference evidence="1" key="1">
    <citation type="submission" date="2014-09" db="EMBL/GenBank/DDBJ databases">
        <authorList>
            <person name="Magalhaes I.L.F."/>
            <person name="Oliveira U."/>
            <person name="Santos F.R."/>
            <person name="Vidigal T.H.D.A."/>
            <person name="Brescovit A.D."/>
            <person name="Santos A.J."/>
        </authorList>
    </citation>
    <scope>NUCLEOTIDE SEQUENCE</scope>
    <source>
        <tissue evidence="1">Shoot tissue taken approximately 20 cm above the soil surface</tissue>
    </source>
</reference>
<reference evidence="1" key="2">
    <citation type="journal article" date="2015" name="Data Brief">
        <title>Shoot transcriptome of the giant reed, Arundo donax.</title>
        <authorList>
            <person name="Barrero R.A."/>
            <person name="Guerrero F.D."/>
            <person name="Moolhuijzen P."/>
            <person name="Goolsby J.A."/>
            <person name="Tidwell J."/>
            <person name="Bellgard S.E."/>
            <person name="Bellgard M.I."/>
        </authorList>
    </citation>
    <scope>NUCLEOTIDE SEQUENCE</scope>
    <source>
        <tissue evidence="1">Shoot tissue taken approximately 20 cm above the soil surface</tissue>
    </source>
</reference>
<organism evidence="1">
    <name type="scientific">Arundo donax</name>
    <name type="common">Giant reed</name>
    <name type="synonym">Donax arundinaceus</name>
    <dbReference type="NCBI Taxonomy" id="35708"/>
    <lineage>
        <taxon>Eukaryota</taxon>
        <taxon>Viridiplantae</taxon>
        <taxon>Streptophyta</taxon>
        <taxon>Embryophyta</taxon>
        <taxon>Tracheophyta</taxon>
        <taxon>Spermatophyta</taxon>
        <taxon>Magnoliopsida</taxon>
        <taxon>Liliopsida</taxon>
        <taxon>Poales</taxon>
        <taxon>Poaceae</taxon>
        <taxon>PACMAD clade</taxon>
        <taxon>Arundinoideae</taxon>
        <taxon>Arundineae</taxon>
        <taxon>Arundo</taxon>
    </lineage>
</organism>
<name>A0A0A9FE45_ARUDO</name>
<evidence type="ECO:0000313" key="1">
    <source>
        <dbReference type="EMBL" id="JAE11315.1"/>
    </source>
</evidence>
<proteinExistence type="predicted"/>
<protein>
    <submittedName>
        <fullName evidence="1">Uncharacterized protein</fullName>
    </submittedName>
</protein>
<sequence>MKIRQGVDFRETKKARN</sequence>